<comment type="function">
    <text evidence="6">Catalyzes the transfer of a lysyl group from L-lysyl-tRNA(Lys) to membrane-bound phosphatidylglycerol (PG), which produces lysylphosphatidylglycerol (LPG), a major component of the bacterial membrane with a positive net charge. LPG synthesis contributes to bacterial virulence as it is involved in the resistance mechanism against cationic antimicrobial peptides (CAMP) produces by the host's immune system (defensins, cathelicidins) and by the competing microorganisms.</text>
</comment>
<keyword evidence="5 6" id="KW-0472">Membrane</keyword>
<keyword evidence="2" id="KW-1003">Cell membrane</keyword>
<dbReference type="EC" id="2.3.2.3" evidence="6"/>
<keyword evidence="6" id="KW-0808">Transferase</keyword>
<name>A0ABS4EBK1_9FIRM</name>
<comment type="similarity">
    <text evidence="6">Belongs to the LPG synthase family.</text>
</comment>
<evidence type="ECO:0000313" key="8">
    <source>
        <dbReference type="Proteomes" id="UP000767291"/>
    </source>
</evidence>
<evidence type="ECO:0000256" key="2">
    <source>
        <dbReference type="ARBA" id="ARBA00022475"/>
    </source>
</evidence>
<dbReference type="InterPro" id="IPR022791">
    <property type="entry name" value="L-PG_synthase/AglD"/>
</dbReference>
<feature type="transmembrane region" description="Helical" evidence="6">
    <location>
        <begin position="29"/>
        <end position="48"/>
    </location>
</feature>
<comment type="caution">
    <text evidence="7">The sequence shown here is derived from an EMBL/GenBank/DDBJ whole genome shotgun (WGS) entry which is preliminary data.</text>
</comment>
<accession>A0ABS4EBK1</accession>
<evidence type="ECO:0000313" key="7">
    <source>
        <dbReference type="EMBL" id="MBP1855276.1"/>
    </source>
</evidence>
<keyword evidence="3 6" id="KW-0812">Transmembrane</keyword>
<comment type="catalytic activity">
    <reaction evidence="6">
        <text>L-lysyl-tRNA(Lys) + a 1,2-diacyl-sn-glycero-3-phospho-(1'-sn-glycerol) = a 1,2-diacyl-sn-glycero-3-phospho-1'-(3'-O-L-lysyl)-sn-glycerol + tRNA(Lys)</text>
        <dbReference type="Rhea" id="RHEA:10668"/>
        <dbReference type="Rhea" id="RHEA-COMP:9696"/>
        <dbReference type="Rhea" id="RHEA-COMP:9697"/>
        <dbReference type="ChEBI" id="CHEBI:64716"/>
        <dbReference type="ChEBI" id="CHEBI:75792"/>
        <dbReference type="ChEBI" id="CHEBI:78442"/>
        <dbReference type="ChEBI" id="CHEBI:78529"/>
        <dbReference type="EC" id="2.3.2.3"/>
    </reaction>
</comment>
<evidence type="ECO:0000256" key="4">
    <source>
        <dbReference type="ARBA" id="ARBA00022989"/>
    </source>
</evidence>
<dbReference type="PANTHER" id="PTHR37693:SF1">
    <property type="entry name" value="INTEGRAL MEMBRANE PROTEIN"/>
    <property type="match status" value="1"/>
</dbReference>
<keyword evidence="4 6" id="KW-1133">Transmembrane helix</keyword>
<feature type="transmembrane region" description="Helical" evidence="6">
    <location>
        <begin position="340"/>
        <end position="356"/>
    </location>
</feature>
<keyword evidence="6" id="KW-0046">Antibiotic resistance</keyword>
<dbReference type="RefSeq" id="WP_234926197.1">
    <property type="nucleotide sequence ID" value="NZ_BAAACS010000002.1"/>
</dbReference>
<evidence type="ECO:0000256" key="3">
    <source>
        <dbReference type="ARBA" id="ARBA00022692"/>
    </source>
</evidence>
<gene>
    <name evidence="6" type="primary">mprF</name>
    <name evidence="7" type="ORF">J2Z43_001669</name>
</gene>
<sequence length="391" mass="43825">MNKKVEKKKKYIISKAITKKNNKNNNNKYIGSLTFMVLLMAITSYYIFKDQSFASLIGVIQKINPVYILIGFSMMFLYLACEAVGINIIMKSLGQKVSLFKGLGYSFVGFYFSAITPSASGGQPAQVYYMNKDKINISYSSLTLLILSVFHQLVALLYAGIMFLVRYSFVKEDIGAMKILIIYGVVSNVILIGGMIGIVFSKKFVNTSIIFLVKILAKVKIVKNIDKAMDAVDKQILEYQKGAEHIKENPALMFKVCVITIVQVTSMFLVPYFVYKAFNLSGYGVLDIIAVQAILTLAVSSLPLPGAVGASETGFLNMFKVFFAGSMLIPAMLISRILNFYAFVALSALITLVIHIKQVKKESSKKKVYRLVSMRRFDFKKYMVNKKEIRI</sequence>
<dbReference type="Pfam" id="PF03706">
    <property type="entry name" value="LPG_synthase_TM"/>
    <property type="match status" value="1"/>
</dbReference>
<dbReference type="Proteomes" id="UP000767291">
    <property type="component" value="Unassembled WGS sequence"/>
</dbReference>
<proteinExistence type="inferred from homology"/>
<feature type="transmembrane region" description="Helical" evidence="6">
    <location>
        <begin position="252"/>
        <end position="274"/>
    </location>
</feature>
<evidence type="ECO:0000256" key="5">
    <source>
        <dbReference type="ARBA" id="ARBA00023136"/>
    </source>
</evidence>
<keyword evidence="8" id="KW-1185">Reference proteome</keyword>
<feature type="transmembrane region" description="Helical" evidence="6">
    <location>
        <begin position="179"/>
        <end position="198"/>
    </location>
</feature>
<feature type="transmembrane region" description="Helical" evidence="6">
    <location>
        <begin position="142"/>
        <end position="167"/>
    </location>
</feature>
<dbReference type="PANTHER" id="PTHR37693">
    <property type="entry name" value="PHOSPHATIDYLGLYCEROL LYSYLTRANSFERASE"/>
    <property type="match status" value="1"/>
</dbReference>
<organism evidence="7 8">
    <name type="scientific">Metaclostridioides mangenotii</name>
    <dbReference type="NCBI Taxonomy" id="1540"/>
    <lineage>
        <taxon>Bacteria</taxon>
        <taxon>Bacillati</taxon>
        <taxon>Bacillota</taxon>
        <taxon>Clostridia</taxon>
        <taxon>Peptostreptococcales</taxon>
        <taxon>Peptostreptococcaceae</taxon>
        <taxon>Metaclostridioides</taxon>
    </lineage>
</organism>
<feature type="transmembrane region" description="Helical" evidence="6">
    <location>
        <begin position="314"/>
        <end position="334"/>
    </location>
</feature>
<comment type="subcellular location">
    <subcellularLocation>
        <location evidence="1 6">Cell membrane</location>
        <topology evidence="1 6">Multi-pass membrane protein</topology>
    </subcellularLocation>
</comment>
<dbReference type="EMBL" id="JAGGJX010000002">
    <property type="protein sequence ID" value="MBP1855276.1"/>
    <property type="molecule type" value="Genomic_DNA"/>
</dbReference>
<keyword evidence="6" id="KW-0443">Lipid metabolism</keyword>
<dbReference type="NCBIfam" id="TIGR00374">
    <property type="entry name" value="flippase-like domain"/>
    <property type="match status" value="1"/>
</dbReference>
<feature type="transmembrane region" description="Helical" evidence="6">
    <location>
        <begin position="68"/>
        <end position="90"/>
    </location>
</feature>
<reference evidence="7 8" key="1">
    <citation type="submission" date="2021-03" db="EMBL/GenBank/DDBJ databases">
        <title>Genomic Encyclopedia of Type Strains, Phase IV (KMG-IV): sequencing the most valuable type-strain genomes for metagenomic binning, comparative biology and taxonomic classification.</title>
        <authorList>
            <person name="Goeker M."/>
        </authorList>
    </citation>
    <scope>NUCLEOTIDE SEQUENCE [LARGE SCALE GENOMIC DNA]</scope>
    <source>
        <strain evidence="7 8">DSM 1289</strain>
    </source>
</reference>
<evidence type="ECO:0000256" key="6">
    <source>
        <dbReference type="RuleBase" id="RU363042"/>
    </source>
</evidence>
<evidence type="ECO:0000256" key="1">
    <source>
        <dbReference type="ARBA" id="ARBA00004651"/>
    </source>
</evidence>
<feature type="transmembrane region" description="Helical" evidence="6">
    <location>
        <begin position="280"/>
        <end position="302"/>
    </location>
</feature>
<protein>
    <recommendedName>
        <fullName evidence="6">Phosphatidylglycerol lysyltransferase</fullName>
        <ecNumber evidence="6">2.3.2.3</ecNumber>
    </recommendedName>
    <alternativeName>
        <fullName evidence="6">Lysylphosphatidylglycerol synthase</fullName>
    </alternativeName>
</protein>